<comment type="caution">
    <text evidence="1">The sequence shown here is derived from an EMBL/GenBank/DDBJ whole genome shotgun (WGS) entry which is preliminary data.</text>
</comment>
<organism evidence="1 2">
    <name type="scientific">Pontibacter mangrovi</name>
    <dbReference type="NCBI Taxonomy" id="2589816"/>
    <lineage>
        <taxon>Bacteria</taxon>
        <taxon>Pseudomonadati</taxon>
        <taxon>Bacteroidota</taxon>
        <taxon>Cytophagia</taxon>
        <taxon>Cytophagales</taxon>
        <taxon>Hymenobacteraceae</taxon>
        <taxon>Pontibacter</taxon>
    </lineage>
</organism>
<reference evidence="1 2" key="1">
    <citation type="submission" date="2019-06" db="EMBL/GenBank/DDBJ databases">
        <title>A novel bacterium of genus Pontibacter, isolated from marine sediment.</title>
        <authorList>
            <person name="Huang H."/>
            <person name="Mo K."/>
            <person name="Hu Y."/>
        </authorList>
    </citation>
    <scope>NUCLEOTIDE SEQUENCE [LARGE SCALE GENOMIC DNA]</scope>
    <source>
        <strain evidence="1 2">HB172049</strain>
    </source>
</reference>
<dbReference type="Gene3D" id="3.90.1140.10">
    <property type="entry name" value="Cyclic phosphodiesterase"/>
    <property type="match status" value="1"/>
</dbReference>
<dbReference type="Proteomes" id="UP000316727">
    <property type="component" value="Unassembled WGS sequence"/>
</dbReference>
<dbReference type="AlphaFoldDB" id="A0A501W337"/>
<evidence type="ECO:0000313" key="2">
    <source>
        <dbReference type="Proteomes" id="UP000316727"/>
    </source>
</evidence>
<evidence type="ECO:0000313" key="1">
    <source>
        <dbReference type="EMBL" id="TPE43045.1"/>
    </source>
</evidence>
<keyword evidence="2" id="KW-1185">Reference proteome</keyword>
<dbReference type="InterPro" id="IPR009097">
    <property type="entry name" value="Cyclic_Pdiesterase"/>
</dbReference>
<dbReference type="OrthoDB" id="2326088at2"/>
<accession>A0A501W337</accession>
<protein>
    <submittedName>
        <fullName evidence="1">Mutarotase</fullName>
    </submittedName>
</protein>
<sequence>MNLPEHYDTLYSTSIEKIRSGQYQLDPLLDSDTDNRLGITLLLRPDSQTKQQIQAFLGELKAIDPAQYYYPNSDIHITVMSIISCYSGFELGQIAVPKYVELVRRSIPAMREIRISFKGITASPSCVLVQGFMLDDTLNELRENLRLNFKNSGLEQSIDKRYAIQTAHATVVRFRSEISNMEGFLQVLEKYRNHDFGTFTADALELVYNDWYQRKEHVQVLHRFRLG</sequence>
<name>A0A501W337_9BACT</name>
<dbReference type="RefSeq" id="WP_140622458.1">
    <property type="nucleotide sequence ID" value="NZ_VFRQ01000008.1"/>
</dbReference>
<dbReference type="SUPFAM" id="SSF55144">
    <property type="entry name" value="LigT-like"/>
    <property type="match status" value="1"/>
</dbReference>
<gene>
    <name evidence="1" type="ORF">FJM65_15495</name>
</gene>
<proteinExistence type="predicted"/>
<dbReference type="EMBL" id="VFRQ01000008">
    <property type="protein sequence ID" value="TPE43045.1"/>
    <property type="molecule type" value="Genomic_DNA"/>
</dbReference>